<dbReference type="InterPro" id="IPR000073">
    <property type="entry name" value="AB_hydrolase_1"/>
</dbReference>
<gene>
    <name evidence="4" type="ORF">R5R35_001660</name>
</gene>
<reference evidence="4 5" key="1">
    <citation type="submission" date="2024-03" db="EMBL/GenBank/DDBJ databases">
        <title>The genome assembly and annotation of the cricket Gryllus longicercus Weissman &amp; Gray.</title>
        <authorList>
            <person name="Szrajer S."/>
            <person name="Gray D."/>
            <person name="Ylla G."/>
        </authorList>
    </citation>
    <scope>NUCLEOTIDE SEQUENCE [LARGE SCALE GENOMIC DNA]</scope>
    <source>
        <strain evidence="4">DAG 2021-001</strain>
        <tissue evidence="4">Whole body minus gut</tissue>
    </source>
</reference>
<dbReference type="SUPFAM" id="SSF53474">
    <property type="entry name" value="alpha/beta-Hydrolases"/>
    <property type="match status" value="1"/>
</dbReference>
<evidence type="ECO:0000259" key="3">
    <source>
        <dbReference type="Pfam" id="PF00561"/>
    </source>
</evidence>
<dbReference type="GO" id="GO:0016020">
    <property type="term" value="C:membrane"/>
    <property type="evidence" value="ECO:0007669"/>
    <property type="project" value="TreeGrafter"/>
</dbReference>
<sequence length="314" mass="35162">MADVPEIEIPVPWGHVTGKWWGPRDKQPVLALHGWQDNAGTFDKLAPLLTPHMALLCIDMPGHGRSSHYPKGQYYYLFWDGLLLVRRIVKHFNWNSVSIIGHSLGGAIGFLYAASFPEEIDKLVQLDIVSPTVRDISRVVNDTGTMIDRFLKYENLSVENMPCYNYDEMIGIVVDAYKSSLTKDSSEVMMKRGMVPAASATTNGKGDTYNFCRDVRLKVAGMGMLSLDMVLEYATKIKCEVLNLKANPGMRFDNPQYYGLVLDKVRENAKRVVYHEVEGTHHLHLNNPERISSHIISFFNSSTNLPNAGGDAAA</sequence>
<evidence type="ECO:0000313" key="4">
    <source>
        <dbReference type="EMBL" id="KAK7866921.1"/>
    </source>
</evidence>
<dbReference type="InterPro" id="IPR050266">
    <property type="entry name" value="AB_hydrolase_sf"/>
</dbReference>
<comment type="caution">
    <text evidence="4">The sequence shown here is derived from an EMBL/GenBank/DDBJ whole genome shotgun (WGS) entry which is preliminary data.</text>
</comment>
<dbReference type="Pfam" id="PF00561">
    <property type="entry name" value="Abhydrolase_1"/>
    <property type="match status" value="1"/>
</dbReference>
<name>A0AAN9VQB1_9ORTH</name>
<evidence type="ECO:0000256" key="1">
    <source>
        <dbReference type="ARBA" id="ARBA00008645"/>
    </source>
</evidence>
<dbReference type="GO" id="GO:0016787">
    <property type="term" value="F:hydrolase activity"/>
    <property type="evidence" value="ECO:0007669"/>
    <property type="project" value="UniProtKB-KW"/>
</dbReference>
<protein>
    <recommendedName>
        <fullName evidence="3">AB hydrolase-1 domain-containing protein</fullName>
    </recommendedName>
</protein>
<keyword evidence="5" id="KW-1185">Reference proteome</keyword>
<evidence type="ECO:0000313" key="5">
    <source>
        <dbReference type="Proteomes" id="UP001378592"/>
    </source>
</evidence>
<accession>A0AAN9VQB1</accession>
<dbReference type="PRINTS" id="PR00111">
    <property type="entry name" value="ABHYDROLASE"/>
</dbReference>
<dbReference type="Gene3D" id="3.40.50.1820">
    <property type="entry name" value="alpha/beta hydrolase"/>
    <property type="match status" value="1"/>
</dbReference>
<dbReference type="PANTHER" id="PTHR43798">
    <property type="entry name" value="MONOACYLGLYCEROL LIPASE"/>
    <property type="match status" value="1"/>
</dbReference>
<dbReference type="InterPro" id="IPR029058">
    <property type="entry name" value="AB_hydrolase_fold"/>
</dbReference>
<feature type="domain" description="AB hydrolase-1" evidence="3">
    <location>
        <begin position="28"/>
        <end position="128"/>
    </location>
</feature>
<proteinExistence type="inferred from homology"/>
<dbReference type="PANTHER" id="PTHR43798:SF14">
    <property type="entry name" value="SERINE HYDROLASE-LIKE PROTEIN DDB_G0286239"/>
    <property type="match status" value="1"/>
</dbReference>
<dbReference type="AlphaFoldDB" id="A0AAN9VQB1"/>
<dbReference type="EMBL" id="JAZDUA010000133">
    <property type="protein sequence ID" value="KAK7866921.1"/>
    <property type="molecule type" value="Genomic_DNA"/>
</dbReference>
<keyword evidence="2" id="KW-0378">Hydrolase</keyword>
<comment type="similarity">
    <text evidence="1">Belongs to the AB hydrolase superfamily.</text>
</comment>
<evidence type="ECO:0000256" key="2">
    <source>
        <dbReference type="ARBA" id="ARBA00022801"/>
    </source>
</evidence>
<dbReference type="Proteomes" id="UP001378592">
    <property type="component" value="Unassembled WGS sequence"/>
</dbReference>
<organism evidence="4 5">
    <name type="scientific">Gryllus longicercus</name>
    <dbReference type="NCBI Taxonomy" id="2509291"/>
    <lineage>
        <taxon>Eukaryota</taxon>
        <taxon>Metazoa</taxon>
        <taxon>Ecdysozoa</taxon>
        <taxon>Arthropoda</taxon>
        <taxon>Hexapoda</taxon>
        <taxon>Insecta</taxon>
        <taxon>Pterygota</taxon>
        <taxon>Neoptera</taxon>
        <taxon>Polyneoptera</taxon>
        <taxon>Orthoptera</taxon>
        <taxon>Ensifera</taxon>
        <taxon>Gryllidea</taxon>
        <taxon>Grylloidea</taxon>
        <taxon>Gryllidae</taxon>
        <taxon>Gryllinae</taxon>
        <taxon>Gryllus</taxon>
    </lineage>
</organism>